<dbReference type="AlphaFoldDB" id="A0A9X7CJX1"/>
<evidence type="ECO:0000313" key="2">
    <source>
        <dbReference type="Proteomes" id="UP000224203"/>
    </source>
</evidence>
<evidence type="ECO:0000313" key="1">
    <source>
        <dbReference type="EMBL" id="PGS74408.1"/>
    </source>
</evidence>
<accession>A0A9X7CJX1</accession>
<organism evidence="1 2">
    <name type="scientific">Bacillus cereus</name>
    <dbReference type="NCBI Taxonomy" id="1396"/>
    <lineage>
        <taxon>Bacteria</taxon>
        <taxon>Bacillati</taxon>
        <taxon>Bacillota</taxon>
        <taxon>Bacilli</taxon>
        <taxon>Bacillales</taxon>
        <taxon>Bacillaceae</taxon>
        <taxon>Bacillus</taxon>
        <taxon>Bacillus cereus group</taxon>
    </lineage>
</organism>
<dbReference type="Proteomes" id="UP000224203">
    <property type="component" value="Unassembled WGS sequence"/>
</dbReference>
<gene>
    <name evidence="1" type="ORF">COC69_23245</name>
</gene>
<name>A0A9X7CJX1_BACCE</name>
<comment type="caution">
    <text evidence="1">The sequence shown here is derived from an EMBL/GenBank/DDBJ whole genome shotgun (WGS) entry which is preliminary data.</text>
</comment>
<reference evidence="1 2" key="1">
    <citation type="submission" date="2017-09" db="EMBL/GenBank/DDBJ databases">
        <title>Large-scale bioinformatics analysis of Bacillus genomes uncovers conserved roles of natural products in bacterial physiology.</title>
        <authorList>
            <consortium name="Agbiome Team Llc"/>
            <person name="Bleich R.M."/>
            <person name="Grubbs K.J."/>
            <person name="Santa Maria K.C."/>
            <person name="Allen S.E."/>
            <person name="Farag S."/>
            <person name="Shank E.A."/>
            <person name="Bowers A."/>
        </authorList>
    </citation>
    <scope>NUCLEOTIDE SEQUENCE [LARGE SCALE GENOMIC DNA]</scope>
    <source>
        <strain evidence="1 2">AFS041711</strain>
    </source>
</reference>
<sequence length="111" mass="12553">MSRIFLIKSPHLPISNSVYYFQVLVYSTSTVWGNCPTKQKFVPQSIVSFINCANDGPVYSPSQNIFVTLFNTFVCLSPYLDGPLSVCYIRSCYLNGMNETIGIYSDMSFDF</sequence>
<dbReference type="EMBL" id="NULI01000136">
    <property type="protein sequence ID" value="PGS74408.1"/>
    <property type="molecule type" value="Genomic_DNA"/>
</dbReference>
<proteinExistence type="predicted"/>
<protein>
    <submittedName>
        <fullName evidence="1">Uncharacterized protein</fullName>
    </submittedName>
</protein>